<dbReference type="InterPro" id="IPR002509">
    <property type="entry name" value="NODB_dom"/>
</dbReference>
<dbReference type="GO" id="GO:0005975">
    <property type="term" value="P:carbohydrate metabolic process"/>
    <property type="evidence" value="ECO:0007669"/>
    <property type="project" value="InterPro"/>
</dbReference>
<feature type="chain" id="PRO_5043818835" description="NodB homology domain-containing protein" evidence="2">
    <location>
        <begin position="23"/>
        <end position="317"/>
    </location>
</feature>
<dbReference type="CDD" id="cd10958">
    <property type="entry name" value="CE4_NodB_like_2"/>
    <property type="match status" value="1"/>
</dbReference>
<feature type="signal peptide" evidence="2">
    <location>
        <begin position="1"/>
        <end position="22"/>
    </location>
</feature>
<feature type="domain" description="NodB homology" evidence="3">
    <location>
        <begin position="83"/>
        <end position="299"/>
    </location>
</feature>
<feature type="transmembrane region" description="Helical" evidence="1">
    <location>
        <begin position="38"/>
        <end position="58"/>
    </location>
</feature>
<dbReference type="PANTHER" id="PTHR10587">
    <property type="entry name" value="GLYCOSYL TRANSFERASE-RELATED"/>
    <property type="match status" value="1"/>
</dbReference>
<dbReference type="AlphaFoldDB" id="A0AAV0VAP0"/>
<dbReference type="InterPro" id="IPR050248">
    <property type="entry name" value="Polysacc_deacetylase_ArnD"/>
</dbReference>
<evidence type="ECO:0000313" key="5">
    <source>
        <dbReference type="Proteomes" id="UP001162029"/>
    </source>
</evidence>
<evidence type="ECO:0000259" key="3">
    <source>
        <dbReference type="PROSITE" id="PS51677"/>
    </source>
</evidence>
<dbReference type="PROSITE" id="PS51677">
    <property type="entry name" value="NODB"/>
    <property type="match status" value="1"/>
</dbReference>
<name>A0AAV0VAP0_9STRA</name>
<sequence length="317" mass="35215">MRSRLSSVVLCSVALLSLPSYAGPVDLIDAVPTSFTAKIFGIVLLFIASLVLLSVYLLPHWLLRCIEWNSHPSILWSARTSSRVCSLTIDDAPSSSTPAILDILHQHNVKATFFIISDHIPGNEEVLRRIVQEGHALANHLTDDRASILDELHVFEKKLQECDRAINKFQPAVSETSLLETQQLLLEEKELDPVQLVADVTDKVRKKAAGPSSKWMRPASGWFTTPMREITARHGYRICLGNVYPHDAQIRSETMNSMHLQTRTSCGSVIIVHDRSWTIGVLKTALPVLTSKFTFVSLDKLVSYHEGKAAKTDAAGK</sequence>
<dbReference type="EMBL" id="CANTFM010002180">
    <property type="protein sequence ID" value="CAI5744754.1"/>
    <property type="molecule type" value="Genomic_DNA"/>
</dbReference>
<keyword evidence="1" id="KW-1133">Transmembrane helix</keyword>
<dbReference type="PANTHER" id="PTHR10587:SF137">
    <property type="entry name" value="4-DEOXY-4-FORMAMIDO-L-ARABINOSE-PHOSPHOUNDECAPRENOL DEFORMYLASE ARND-RELATED"/>
    <property type="match status" value="1"/>
</dbReference>
<keyword evidence="5" id="KW-1185">Reference proteome</keyword>
<gene>
    <name evidence="4" type="ORF">PDE001_LOCUS9881</name>
</gene>
<dbReference type="Gene3D" id="3.20.20.370">
    <property type="entry name" value="Glycoside hydrolase/deacetylase"/>
    <property type="match status" value="1"/>
</dbReference>
<comment type="caution">
    <text evidence="4">The sequence shown here is derived from an EMBL/GenBank/DDBJ whole genome shotgun (WGS) entry which is preliminary data.</text>
</comment>
<evidence type="ECO:0000256" key="2">
    <source>
        <dbReference type="SAM" id="SignalP"/>
    </source>
</evidence>
<keyword evidence="2" id="KW-0732">Signal</keyword>
<dbReference type="SUPFAM" id="SSF88713">
    <property type="entry name" value="Glycoside hydrolase/deacetylase"/>
    <property type="match status" value="1"/>
</dbReference>
<dbReference type="InterPro" id="IPR011330">
    <property type="entry name" value="Glyco_hydro/deAcase_b/a-brl"/>
</dbReference>
<keyword evidence="1" id="KW-0472">Membrane</keyword>
<reference evidence="4" key="1">
    <citation type="submission" date="2022-12" db="EMBL/GenBank/DDBJ databases">
        <authorList>
            <person name="Webb A."/>
        </authorList>
    </citation>
    <scope>NUCLEOTIDE SEQUENCE</scope>
    <source>
        <strain evidence="4">Pd1</strain>
    </source>
</reference>
<keyword evidence="1" id="KW-0812">Transmembrane</keyword>
<dbReference type="Proteomes" id="UP001162029">
    <property type="component" value="Unassembled WGS sequence"/>
</dbReference>
<evidence type="ECO:0000313" key="4">
    <source>
        <dbReference type="EMBL" id="CAI5744754.1"/>
    </source>
</evidence>
<dbReference type="Pfam" id="PF01522">
    <property type="entry name" value="Polysacc_deac_1"/>
    <property type="match status" value="1"/>
</dbReference>
<accession>A0AAV0VAP0</accession>
<dbReference type="GO" id="GO:0004099">
    <property type="term" value="F:chitin deacetylase activity"/>
    <property type="evidence" value="ECO:0007669"/>
    <property type="project" value="UniProtKB-ARBA"/>
</dbReference>
<evidence type="ECO:0000256" key="1">
    <source>
        <dbReference type="SAM" id="Phobius"/>
    </source>
</evidence>
<protein>
    <recommendedName>
        <fullName evidence="3">NodB homology domain-containing protein</fullName>
    </recommendedName>
</protein>
<proteinExistence type="predicted"/>
<organism evidence="4 5">
    <name type="scientific">Peronospora destructor</name>
    <dbReference type="NCBI Taxonomy" id="86335"/>
    <lineage>
        <taxon>Eukaryota</taxon>
        <taxon>Sar</taxon>
        <taxon>Stramenopiles</taxon>
        <taxon>Oomycota</taxon>
        <taxon>Peronosporomycetes</taxon>
        <taxon>Peronosporales</taxon>
        <taxon>Peronosporaceae</taxon>
        <taxon>Peronospora</taxon>
    </lineage>
</organism>